<evidence type="ECO:0000256" key="7">
    <source>
        <dbReference type="ARBA" id="ARBA00023098"/>
    </source>
</evidence>
<evidence type="ECO:0000256" key="10">
    <source>
        <dbReference type="ARBA" id="ARBA00024073"/>
    </source>
</evidence>
<dbReference type="InterPro" id="IPR020613">
    <property type="entry name" value="Thiolase_CS"/>
</dbReference>
<comment type="subcellular location">
    <subcellularLocation>
        <location evidence="1">Peroxisome</location>
    </subcellularLocation>
</comment>
<keyword evidence="7" id="KW-0443">Lipid metabolism</keyword>
<evidence type="ECO:0000256" key="4">
    <source>
        <dbReference type="ARBA" id="ARBA00022679"/>
    </source>
</evidence>
<dbReference type="GO" id="GO:0003988">
    <property type="term" value="F:acetyl-CoA C-acyltransferase activity"/>
    <property type="evidence" value="ECO:0007669"/>
    <property type="project" value="UniProtKB-EC"/>
</dbReference>
<keyword evidence="6" id="KW-0809">Transit peptide</keyword>
<dbReference type="PROSITE" id="PS00737">
    <property type="entry name" value="THIOLASE_2"/>
    <property type="match status" value="1"/>
</dbReference>
<dbReference type="InterPro" id="IPR020616">
    <property type="entry name" value="Thiolase_N"/>
</dbReference>
<dbReference type="SUPFAM" id="SSF53901">
    <property type="entry name" value="Thiolase-like"/>
    <property type="match status" value="2"/>
</dbReference>
<dbReference type="InterPro" id="IPR020617">
    <property type="entry name" value="Thiolase_C"/>
</dbReference>
<evidence type="ECO:0000259" key="13">
    <source>
        <dbReference type="Pfam" id="PF02803"/>
    </source>
</evidence>
<dbReference type="InterPro" id="IPR050215">
    <property type="entry name" value="Thiolase-like_sf_Thiolase"/>
</dbReference>
<dbReference type="InterPro" id="IPR002155">
    <property type="entry name" value="Thiolase"/>
</dbReference>
<evidence type="ECO:0000313" key="15">
    <source>
        <dbReference type="Proteomes" id="UP000821598"/>
    </source>
</evidence>
<keyword evidence="4 11" id="KW-0808">Transferase</keyword>
<feature type="domain" description="Thiolase C-terminal" evidence="13">
    <location>
        <begin position="271"/>
        <end position="391"/>
    </location>
</feature>
<dbReference type="PROSITE" id="PS00098">
    <property type="entry name" value="THIOLASE_1"/>
    <property type="match status" value="1"/>
</dbReference>
<dbReference type="PANTHER" id="PTHR43853:SF8">
    <property type="entry name" value="3-KETOACYL-COA THIOLASE, PEROXISOMAL"/>
    <property type="match status" value="1"/>
</dbReference>
<dbReference type="Proteomes" id="UP000821598">
    <property type="component" value="Unassembled WGS sequence"/>
</dbReference>
<evidence type="ECO:0000256" key="3">
    <source>
        <dbReference type="ARBA" id="ARBA00010982"/>
    </source>
</evidence>
<keyword evidence="15" id="KW-1185">Reference proteome</keyword>
<dbReference type="CDD" id="cd00751">
    <property type="entry name" value="thiolase"/>
    <property type="match status" value="1"/>
</dbReference>
<comment type="similarity">
    <text evidence="3 11">Belongs to the thiolase-like superfamily. Thiolase family.</text>
</comment>
<evidence type="ECO:0000313" key="14">
    <source>
        <dbReference type="EMBL" id="NVI05177.1"/>
    </source>
</evidence>
<accession>A0ABX2NLW4</accession>
<comment type="caution">
    <text evidence="14">The sequence shown here is derived from an EMBL/GenBank/DDBJ whole genome shotgun (WGS) entry which is preliminary data.</text>
</comment>
<dbReference type="EMBL" id="VOMC01000015">
    <property type="protein sequence ID" value="NVI05177.1"/>
    <property type="molecule type" value="Genomic_DNA"/>
</dbReference>
<dbReference type="Gene3D" id="3.40.47.10">
    <property type="match status" value="1"/>
</dbReference>
<dbReference type="Pfam" id="PF02803">
    <property type="entry name" value="Thiolase_C"/>
    <property type="match status" value="1"/>
</dbReference>
<gene>
    <name evidence="14" type="ORF">FSB64_15615</name>
</gene>
<dbReference type="RefSeq" id="WP_176367156.1">
    <property type="nucleotide sequence ID" value="NZ_VOMC01000015.1"/>
</dbReference>
<dbReference type="NCBIfam" id="TIGR01930">
    <property type="entry name" value="AcCoA-C-Actrans"/>
    <property type="match status" value="1"/>
</dbReference>
<evidence type="ECO:0000256" key="1">
    <source>
        <dbReference type="ARBA" id="ARBA00004275"/>
    </source>
</evidence>
<dbReference type="EC" id="2.3.1.16" evidence="10"/>
<keyword evidence="5" id="KW-0276">Fatty acid metabolism</keyword>
<evidence type="ECO:0000256" key="11">
    <source>
        <dbReference type="RuleBase" id="RU003557"/>
    </source>
</evidence>
<evidence type="ECO:0000256" key="6">
    <source>
        <dbReference type="ARBA" id="ARBA00022946"/>
    </source>
</evidence>
<sequence>MREAVIVSTARTPLTKAHRGEFNITPGPTLASFAVRASVERSGVDPDIIEDAILGCGYPEGTTGRNVARQSVIRAGLPLSIAGTTVNRFCASGLQAIAMAAGRIVVDGAPAMIAGGVESISNIQTREDGVSGLDPWIVEHKPSLYMAMIDTADMVARRYGISREAQDQFSVESQRRTAEAQQAGRYAEEIIPVTTTMAITDKETRAVSYREVTVSADNCNRPGTTYEALAKLAPVKGPDQFITAGNASQNADGASACVLMEAKAAERANLAPLGAFRGLALAGCEPDEMGIGPVLAVPKLLARHGLTIDDIGLWELNEAFASQAVYCQKRLEIPSERLNVNGGAISIGHPFGMTGSRLVGHVLIEGRRRGVKYAVVTMCMAGGMGAAGLFEIY</sequence>
<organism evidence="14 15">
    <name type="scientific">Paraburkholderia youngii</name>
    <dbReference type="NCBI Taxonomy" id="2782701"/>
    <lineage>
        <taxon>Bacteria</taxon>
        <taxon>Pseudomonadati</taxon>
        <taxon>Pseudomonadota</taxon>
        <taxon>Betaproteobacteria</taxon>
        <taxon>Burkholderiales</taxon>
        <taxon>Burkholderiaceae</taxon>
        <taxon>Paraburkholderia</taxon>
    </lineage>
</organism>
<name>A0ABX2NLW4_9BURK</name>
<dbReference type="Pfam" id="PF00108">
    <property type="entry name" value="Thiolase_N"/>
    <property type="match status" value="1"/>
</dbReference>
<keyword evidence="8" id="KW-0576">Peroxisome</keyword>
<evidence type="ECO:0000256" key="2">
    <source>
        <dbReference type="ARBA" id="ARBA00005189"/>
    </source>
</evidence>
<evidence type="ECO:0000256" key="5">
    <source>
        <dbReference type="ARBA" id="ARBA00022832"/>
    </source>
</evidence>
<dbReference type="PIRSF" id="PIRSF000429">
    <property type="entry name" value="Ac-CoA_Ac_transf"/>
    <property type="match status" value="1"/>
</dbReference>
<dbReference type="InterPro" id="IPR016039">
    <property type="entry name" value="Thiolase-like"/>
</dbReference>
<proteinExistence type="inferred from homology"/>
<dbReference type="InterPro" id="IPR020610">
    <property type="entry name" value="Thiolase_AS"/>
</dbReference>
<dbReference type="InterPro" id="IPR020615">
    <property type="entry name" value="Thiolase_acyl_enz_int_AS"/>
</dbReference>
<dbReference type="PANTHER" id="PTHR43853">
    <property type="entry name" value="3-KETOACYL-COA THIOLASE, PEROXISOMAL"/>
    <property type="match status" value="1"/>
</dbReference>
<keyword evidence="9 11" id="KW-0012">Acyltransferase</keyword>
<dbReference type="PROSITE" id="PS00099">
    <property type="entry name" value="THIOLASE_3"/>
    <property type="match status" value="1"/>
</dbReference>
<evidence type="ECO:0000256" key="9">
    <source>
        <dbReference type="ARBA" id="ARBA00023315"/>
    </source>
</evidence>
<protein>
    <recommendedName>
        <fullName evidence="10">acetyl-CoA C-acyltransferase</fullName>
        <ecNumber evidence="10">2.3.1.16</ecNumber>
    </recommendedName>
</protein>
<evidence type="ECO:0000256" key="8">
    <source>
        <dbReference type="ARBA" id="ARBA00023140"/>
    </source>
</evidence>
<evidence type="ECO:0000259" key="12">
    <source>
        <dbReference type="Pfam" id="PF00108"/>
    </source>
</evidence>
<feature type="domain" description="Thiolase N-terminal" evidence="12">
    <location>
        <begin position="5"/>
        <end position="262"/>
    </location>
</feature>
<comment type="pathway">
    <text evidence="2">Lipid metabolism.</text>
</comment>
<reference evidence="14 15" key="1">
    <citation type="submission" date="2019-08" db="EMBL/GenBank/DDBJ databases">
        <title>Paraburkholderia simonii sp. nov. and P. youngii sp. nov. Brazilian and Mexican Mimosa-associated rhizobia.</title>
        <authorList>
            <person name="Mavima L."/>
            <person name="Beukes C.W."/>
            <person name="Palmer M."/>
            <person name="De Meyer S.E."/>
            <person name="James E.K."/>
            <person name="Maluk M."/>
            <person name="Avontuur J.R."/>
            <person name="Chan W.Y."/>
            <person name="Venter S.N."/>
            <person name="Steenkamp E.T."/>
        </authorList>
    </citation>
    <scope>NUCLEOTIDE SEQUENCE [LARGE SCALE GENOMIC DNA]</scope>
    <source>
        <strain evidence="14 15">JPY454</strain>
    </source>
</reference>